<reference evidence="2" key="2">
    <citation type="submission" date="2013-05" db="EMBL/GenBank/DDBJ databases">
        <authorList>
            <person name="Carter J.-M."/>
            <person name="Baker S.C."/>
            <person name="Pink R."/>
            <person name="Carter D.R.F."/>
            <person name="Collins A."/>
            <person name="Tomlin J."/>
            <person name="Gibbs M."/>
            <person name="Breuker C.J."/>
        </authorList>
    </citation>
    <scope>NUCLEOTIDE SEQUENCE</scope>
    <source>
        <tissue evidence="2">Ovary</tissue>
    </source>
</reference>
<accession>S4P4W3</accession>
<evidence type="ECO:0000313" key="2">
    <source>
        <dbReference type="EMBL" id="JAA86751.1"/>
    </source>
</evidence>
<reference evidence="2" key="1">
    <citation type="journal article" date="2013" name="BMC Genomics">
        <title>Unscrambling butterfly oogenesis.</title>
        <authorList>
            <person name="Carter J.M."/>
            <person name="Baker S.C."/>
            <person name="Pink R."/>
            <person name="Carter D.R."/>
            <person name="Collins A."/>
            <person name="Tomlin J."/>
            <person name="Gibbs M."/>
            <person name="Breuker C.J."/>
        </authorList>
    </citation>
    <scope>NUCLEOTIDE SEQUENCE</scope>
    <source>
        <tissue evidence="2">Ovary</tissue>
    </source>
</reference>
<sequence>MMASTANYSKMEGQSRDPLETNCPIEPKEEVIDDIYITDECKDNKDLIVPKEELSEFDTSEDESTSTVLRPIKTETTLSREIVRLQKELKSNKEDTSLMDDAAPVGPIEEVYIKAEPVD</sequence>
<name>S4P4W3_9NEOP</name>
<feature type="region of interest" description="Disordered" evidence="1">
    <location>
        <begin position="1"/>
        <end position="26"/>
    </location>
</feature>
<evidence type="ECO:0000256" key="1">
    <source>
        <dbReference type="SAM" id="MobiDB-lite"/>
    </source>
</evidence>
<proteinExistence type="predicted"/>
<feature type="non-terminal residue" evidence="2">
    <location>
        <position position="119"/>
    </location>
</feature>
<organism evidence="2">
    <name type="scientific">Pararge aegeria</name>
    <name type="common">speckled wood butterfly</name>
    <dbReference type="NCBI Taxonomy" id="116150"/>
    <lineage>
        <taxon>Eukaryota</taxon>
        <taxon>Metazoa</taxon>
        <taxon>Ecdysozoa</taxon>
        <taxon>Arthropoda</taxon>
        <taxon>Hexapoda</taxon>
        <taxon>Insecta</taxon>
        <taxon>Pterygota</taxon>
        <taxon>Neoptera</taxon>
        <taxon>Endopterygota</taxon>
        <taxon>Lepidoptera</taxon>
        <taxon>Glossata</taxon>
        <taxon>Ditrysia</taxon>
        <taxon>Papilionoidea</taxon>
        <taxon>Nymphalidae</taxon>
        <taxon>Satyrinae</taxon>
        <taxon>Satyrini</taxon>
        <taxon>Parargina</taxon>
        <taxon>Pararge</taxon>
    </lineage>
</organism>
<dbReference type="EMBL" id="GAIX01005809">
    <property type="protein sequence ID" value="JAA86751.1"/>
    <property type="molecule type" value="Transcribed_RNA"/>
</dbReference>
<protein>
    <submittedName>
        <fullName evidence="2">Uncharacterized protein</fullName>
    </submittedName>
</protein>
<dbReference type="AlphaFoldDB" id="S4P4W3"/>